<sequence>MTINVGIVGLSAGGGWAATAHLPYLQQSDKYTITAVCNSSTDTSRKAIEKYGLDSADAFSDVTTMCTSQKVDLVVCAVAVFSHYELIKPAIEAGKDVYVEWPLCATTKEAEEIQQLAKKKGVRTIIGLQGCVSHVLTTLEDIIKSGKIGTPLVTHISGSAGTGETGTRLAERYQYFKDRDIEGVTGQVMLSIYIGHTLEPLIRLLGQPTEVSAQLKTTWPIVDVFSADNKLLASGVKKTADDYASLQGTLASGVKYAYNIRGGEAFDDGEGLVWDIIGDKGQIRLNGSSIMLNLGATDFKIRVKDYESNRIEVAKLHQHLDLPLAAQNVGRLYENFADGKTVPTFDDAVRLHQFLDAIFLSASKGGTQEFLSNN</sequence>
<gene>
    <name evidence="3" type="ORF">Asppvi_003470</name>
</gene>
<evidence type="ECO:0000313" key="3">
    <source>
        <dbReference type="EMBL" id="GIJ84621.1"/>
    </source>
</evidence>
<dbReference type="Proteomes" id="UP001043456">
    <property type="component" value="Unassembled WGS sequence"/>
</dbReference>
<dbReference type="SUPFAM" id="SSF55347">
    <property type="entry name" value="Glyceraldehyde-3-phosphate dehydrogenase-like, C-terminal domain"/>
    <property type="match status" value="1"/>
</dbReference>
<proteinExistence type="predicted"/>
<dbReference type="SUPFAM" id="SSF51735">
    <property type="entry name" value="NAD(P)-binding Rossmann-fold domains"/>
    <property type="match status" value="1"/>
</dbReference>
<feature type="domain" description="Gal80p-like C-terminal" evidence="2">
    <location>
        <begin position="139"/>
        <end position="287"/>
    </location>
</feature>
<dbReference type="GO" id="GO:0000166">
    <property type="term" value="F:nucleotide binding"/>
    <property type="evidence" value="ECO:0007669"/>
    <property type="project" value="InterPro"/>
</dbReference>
<accession>A0A9P3BBD9</accession>
<evidence type="ECO:0000259" key="2">
    <source>
        <dbReference type="Pfam" id="PF22685"/>
    </source>
</evidence>
<comment type="caution">
    <text evidence="3">The sequence shown here is derived from an EMBL/GenBank/DDBJ whole genome shotgun (WGS) entry which is preliminary data.</text>
</comment>
<dbReference type="PANTHER" id="PTHR43708:SF1">
    <property type="entry name" value="GALACTOSE_LACTOSE METABOLISM REGULATORY PROTEIN GAL80"/>
    <property type="match status" value="1"/>
</dbReference>
<dbReference type="InterPro" id="IPR000683">
    <property type="entry name" value="Gfo/Idh/MocA-like_OxRdtase_N"/>
</dbReference>
<evidence type="ECO:0000313" key="4">
    <source>
        <dbReference type="Proteomes" id="UP001043456"/>
    </source>
</evidence>
<dbReference type="InterPro" id="IPR051317">
    <property type="entry name" value="Gfo/Idh/MocA_oxidoreduct"/>
</dbReference>
<dbReference type="RefSeq" id="XP_043155368.1">
    <property type="nucleotide sequence ID" value="XM_043299433.1"/>
</dbReference>
<keyword evidence="4" id="KW-1185">Reference proteome</keyword>
<evidence type="ECO:0000259" key="1">
    <source>
        <dbReference type="Pfam" id="PF01408"/>
    </source>
</evidence>
<dbReference type="GeneID" id="67002082"/>
<organism evidence="3 4">
    <name type="scientific">Aspergillus pseudoviridinutans</name>
    <dbReference type="NCBI Taxonomy" id="1517512"/>
    <lineage>
        <taxon>Eukaryota</taxon>
        <taxon>Fungi</taxon>
        <taxon>Dikarya</taxon>
        <taxon>Ascomycota</taxon>
        <taxon>Pezizomycotina</taxon>
        <taxon>Eurotiomycetes</taxon>
        <taxon>Eurotiomycetidae</taxon>
        <taxon>Eurotiales</taxon>
        <taxon>Aspergillaceae</taxon>
        <taxon>Aspergillus</taxon>
        <taxon>Aspergillus subgen. Fumigati</taxon>
    </lineage>
</organism>
<feature type="domain" description="Gfo/Idh/MocA-like oxidoreductase N-terminal" evidence="1">
    <location>
        <begin position="3"/>
        <end position="126"/>
    </location>
</feature>
<dbReference type="AlphaFoldDB" id="A0A9P3BBD9"/>
<dbReference type="Gene3D" id="3.30.360.10">
    <property type="entry name" value="Dihydrodipicolinate Reductase, domain 2"/>
    <property type="match status" value="1"/>
</dbReference>
<dbReference type="Pfam" id="PF01408">
    <property type="entry name" value="GFO_IDH_MocA"/>
    <property type="match status" value="1"/>
</dbReference>
<reference evidence="3 4" key="1">
    <citation type="submission" date="2018-10" db="EMBL/GenBank/DDBJ databases">
        <title>Pan-genome distribution and transcriptional activeness of fungal secondary metabolism genes in Aspergillus section Fumigati.</title>
        <authorList>
            <person name="Takahashi H."/>
            <person name="Umemura M."/>
            <person name="Ninomiya A."/>
            <person name="Kusuya Y."/>
            <person name="Urayama S."/>
            <person name="Shimizu M."/>
            <person name="Watanabe A."/>
            <person name="Kamei K."/>
            <person name="Yaguchi T."/>
            <person name="Hagiwara D."/>
        </authorList>
    </citation>
    <scope>NUCLEOTIDE SEQUENCE [LARGE SCALE GENOMIC DNA]</scope>
    <source>
        <strain evidence="3 4">IFM 55266</strain>
    </source>
</reference>
<dbReference type="InterPro" id="IPR055080">
    <property type="entry name" value="Gal80p-like_C"/>
</dbReference>
<protein>
    <submittedName>
        <fullName evidence="3">Transcription regulator gal80</fullName>
    </submittedName>
</protein>
<dbReference type="Pfam" id="PF22685">
    <property type="entry name" value="Gal80p_C-like"/>
    <property type="match status" value="1"/>
</dbReference>
<dbReference type="Gene3D" id="3.40.50.720">
    <property type="entry name" value="NAD(P)-binding Rossmann-like Domain"/>
    <property type="match status" value="1"/>
</dbReference>
<dbReference type="PANTHER" id="PTHR43708">
    <property type="entry name" value="CONSERVED EXPRESSED OXIDOREDUCTASE (EUROFUNG)"/>
    <property type="match status" value="1"/>
</dbReference>
<dbReference type="EMBL" id="BHVY01000002">
    <property type="protein sequence ID" value="GIJ84621.1"/>
    <property type="molecule type" value="Genomic_DNA"/>
</dbReference>
<name>A0A9P3BBD9_9EURO</name>
<dbReference type="InterPro" id="IPR036291">
    <property type="entry name" value="NAD(P)-bd_dom_sf"/>
</dbReference>
<dbReference type="OrthoDB" id="64915at2759"/>